<keyword evidence="2" id="KW-1185">Reference proteome</keyword>
<comment type="caution">
    <text evidence="1">The sequence shown here is derived from an EMBL/GenBank/DDBJ whole genome shotgun (WGS) entry which is preliminary data.</text>
</comment>
<reference evidence="1 2" key="1">
    <citation type="submission" date="2021-04" db="EMBL/GenBank/DDBJ databases">
        <title>Magnetospirillum sulfuroxidans sp. nov., a facultative chemolithoautotrophic sulfur-oxidizing alphaproteobacterium isolated from freshwater sediment and proposals for Paramagetospirillum gen. nov., and Magnetospirillaceae fam. nov.</title>
        <authorList>
            <person name="Koziaeva V."/>
            <person name="Geelhoed J.S."/>
            <person name="Sorokin D.Y."/>
            <person name="Grouzdev D.S."/>
        </authorList>
    </citation>
    <scope>NUCLEOTIDE SEQUENCE [LARGE SCALE GENOMIC DNA]</scope>
    <source>
        <strain evidence="1 2">J10</strain>
    </source>
</reference>
<evidence type="ECO:0000313" key="2">
    <source>
        <dbReference type="Proteomes" id="UP000680714"/>
    </source>
</evidence>
<dbReference type="Proteomes" id="UP000680714">
    <property type="component" value="Unassembled WGS sequence"/>
</dbReference>
<proteinExistence type="predicted"/>
<dbReference type="RefSeq" id="WP_211546466.1">
    <property type="nucleotide sequence ID" value="NZ_JAGTUF010000002.1"/>
</dbReference>
<protein>
    <recommendedName>
        <fullName evidence="3">CheW-like domain-containing protein</fullName>
    </recommendedName>
</protein>
<accession>A0ABS5I972</accession>
<name>A0ABS5I972_9PROT</name>
<evidence type="ECO:0000313" key="1">
    <source>
        <dbReference type="EMBL" id="MBR9970955.1"/>
    </source>
</evidence>
<dbReference type="EMBL" id="JAGTUF010000002">
    <property type="protein sequence ID" value="MBR9970955.1"/>
    <property type="molecule type" value="Genomic_DNA"/>
</dbReference>
<evidence type="ECO:0008006" key="3">
    <source>
        <dbReference type="Google" id="ProtNLM"/>
    </source>
</evidence>
<organism evidence="1 2">
    <name type="scientific">Magnetospirillum sulfuroxidans</name>
    <dbReference type="NCBI Taxonomy" id="611300"/>
    <lineage>
        <taxon>Bacteria</taxon>
        <taxon>Pseudomonadati</taxon>
        <taxon>Pseudomonadota</taxon>
        <taxon>Alphaproteobacteria</taxon>
        <taxon>Rhodospirillales</taxon>
        <taxon>Rhodospirillaceae</taxon>
        <taxon>Magnetospirillum</taxon>
    </lineage>
</organism>
<sequence>MPEPLRHNGFLCVTDINGIRHALRLSSICGLRDADSDRTEAIIVVNGGRDAIIVAHDLDQLFGAIASPQ</sequence>
<gene>
    <name evidence="1" type="ORF">KEC16_04430</name>
</gene>